<dbReference type="Gene3D" id="2.40.50.140">
    <property type="entry name" value="Nucleic acid-binding proteins"/>
    <property type="match status" value="1"/>
</dbReference>
<dbReference type="Pfam" id="PF08402">
    <property type="entry name" value="TOBE_2"/>
    <property type="match status" value="1"/>
</dbReference>
<evidence type="ECO:0000256" key="4">
    <source>
        <dbReference type="ARBA" id="ARBA00022741"/>
    </source>
</evidence>
<organism evidence="7 8">
    <name type="scientific">Martelella lutilitoris</name>
    <dbReference type="NCBI Taxonomy" id="2583532"/>
    <lineage>
        <taxon>Bacteria</taxon>
        <taxon>Pseudomonadati</taxon>
        <taxon>Pseudomonadota</taxon>
        <taxon>Alphaproteobacteria</taxon>
        <taxon>Hyphomicrobiales</taxon>
        <taxon>Aurantimonadaceae</taxon>
        <taxon>Martelella</taxon>
    </lineage>
</organism>
<evidence type="ECO:0000256" key="2">
    <source>
        <dbReference type="ARBA" id="ARBA00005417"/>
    </source>
</evidence>
<feature type="domain" description="ABC transporter" evidence="6">
    <location>
        <begin position="4"/>
        <end position="234"/>
    </location>
</feature>
<dbReference type="GO" id="GO:0055052">
    <property type="term" value="C:ATP-binding cassette (ABC) transporter complex, substrate-binding subunit-containing"/>
    <property type="evidence" value="ECO:0007669"/>
    <property type="project" value="TreeGrafter"/>
</dbReference>
<gene>
    <name evidence="7" type="ORF">FF124_04370</name>
</gene>
<dbReference type="InterPro" id="IPR017871">
    <property type="entry name" value="ABC_transporter-like_CS"/>
</dbReference>
<dbReference type="AlphaFoldDB" id="A0A5C4JVR3"/>
<evidence type="ECO:0000313" key="8">
    <source>
        <dbReference type="Proteomes" id="UP000307874"/>
    </source>
</evidence>
<comment type="similarity">
    <text evidence="2">Belongs to the ABC transporter superfamily.</text>
</comment>
<dbReference type="PROSITE" id="PS00211">
    <property type="entry name" value="ABC_TRANSPORTER_1"/>
    <property type="match status" value="1"/>
</dbReference>
<comment type="caution">
    <text evidence="7">The sequence shown here is derived from an EMBL/GenBank/DDBJ whole genome shotgun (WGS) entry which is preliminary data.</text>
</comment>
<dbReference type="OrthoDB" id="9802264at2"/>
<dbReference type="EMBL" id="VCLB01000002">
    <property type="protein sequence ID" value="TNB49231.1"/>
    <property type="molecule type" value="Genomic_DNA"/>
</dbReference>
<keyword evidence="3" id="KW-0813">Transport</keyword>
<dbReference type="SUPFAM" id="SSF52540">
    <property type="entry name" value="P-loop containing nucleoside triphosphate hydrolases"/>
    <property type="match status" value="1"/>
</dbReference>
<dbReference type="FunFam" id="3.40.50.300:FF:000042">
    <property type="entry name" value="Maltose/maltodextrin ABC transporter, ATP-binding protein"/>
    <property type="match status" value="1"/>
</dbReference>
<name>A0A5C4JVR3_9HYPH</name>
<dbReference type="Proteomes" id="UP000307874">
    <property type="component" value="Unassembled WGS sequence"/>
</dbReference>
<proteinExistence type="inferred from homology"/>
<dbReference type="InterPro" id="IPR003593">
    <property type="entry name" value="AAA+_ATPase"/>
</dbReference>
<dbReference type="Pfam" id="PF00005">
    <property type="entry name" value="ABC_tran"/>
    <property type="match status" value="1"/>
</dbReference>
<sequence>MGAIKLENVEKWFGDLQVIKGIDLEIADGEFVIFVGPSGCGKSTLLRMISGLEETSRGRILLDGDDVTDRLPSERGLSMVFQSYALYPHMNVRDNMGFSLKTAGSPKKEIEEKVGRAAEILKLEDYLDRRPKALSGGQRQRVAIGRAIVREPKGFLFDEPLSNLDAALRVEMRFEIARLHETLGTTMIYVTHDQVEAMTLADRIVVLKDGRIMQIGSPRELYEKPDNLFVAQFIGSPKMNILPCTGADGRYEITGHGSGPLPEGTEGTPATLGIRPEHIDIVKPGEGQISGTVEIVEYLGSDTFLYVDCGDAGRLIVRADEVEDNIRSQEIGLSFRDRHIHVFNEAGLSL</sequence>
<accession>A0A5C4JVR3</accession>
<dbReference type="CDD" id="cd03301">
    <property type="entry name" value="ABC_MalK_N"/>
    <property type="match status" value="1"/>
</dbReference>
<dbReference type="GO" id="GO:0015423">
    <property type="term" value="F:ABC-type maltose transporter activity"/>
    <property type="evidence" value="ECO:0007669"/>
    <property type="project" value="TreeGrafter"/>
</dbReference>
<dbReference type="InterPro" id="IPR015855">
    <property type="entry name" value="ABC_transpr_MalK-like"/>
</dbReference>
<dbReference type="PROSITE" id="PS50893">
    <property type="entry name" value="ABC_TRANSPORTER_2"/>
    <property type="match status" value="1"/>
</dbReference>
<dbReference type="GO" id="GO:1990060">
    <property type="term" value="C:maltose transport complex"/>
    <property type="evidence" value="ECO:0007669"/>
    <property type="project" value="TreeGrafter"/>
</dbReference>
<keyword evidence="8" id="KW-1185">Reference proteome</keyword>
<protein>
    <submittedName>
        <fullName evidence="7">ABC transporter ATP-binding protein</fullName>
    </submittedName>
</protein>
<evidence type="ECO:0000259" key="6">
    <source>
        <dbReference type="PROSITE" id="PS50893"/>
    </source>
</evidence>
<comment type="subcellular location">
    <subcellularLocation>
        <location evidence="1">Cell inner membrane</location>
        <topology evidence="1">Peripheral membrane protein</topology>
    </subcellularLocation>
</comment>
<dbReference type="GO" id="GO:0005524">
    <property type="term" value="F:ATP binding"/>
    <property type="evidence" value="ECO:0007669"/>
    <property type="project" value="UniProtKB-KW"/>
</dbReference>
<dbReference type="Gene3D" id="2.40.50.100">
    <property type="match status" value="1"/>
</dbReference>
<evidence type="ECO:0000256" key="3">
    <source>
        <dbReference type="ARBA" id="ARBA00022448"/>
    </source>
</evidence>
<dbReference type="InterPro" id="IPR027417">
    <property type="entry name" value="P-loop_NTPase"/>
</dbReference>
<dbReference type="InterPro" id="IPR003439">
    <property type="entry name" value="ABC_transporter-like_ATP-bd"/>
</dbReference>
<evidence type="ECO:0000256" key="5">
    <source>
        <dbReference type="ARBA" id="ARBA00022840"/>
    </source>
</evidence>
<dbReference type="PANTHER" id="PTHR43875">
    <property type="entry name" value="MALTODEXTRIN IMPORT ATP-BINDING PROTEIN MSMX"/>
    <property type="match status" value="1"/>
</dbReference>
<keyword evidence="4" id="KW-0547">Nucleotide-binding</keyword>
<keyword evidence="5 7" id="KW-0067">ATP-binding</keyword>
<evidence type="ECO:0000313" key="7">
    <source>
        <dbReference type="EMBL" id="TNB49231.1"/>
    </source>
</evidence>
<dbReference type="InterPro" id="IPR008995">
    <property type="entry name" value="Mo/tungstate-bd_C_term_dom"/>
</dbReference>
<dbReference type="InterPro" id="IPR012340">
    <property type="entry name" value="NA-bd_OB-fold"/>
</dbReference>
<dbReference type="Gene3D" id="3.40.50.300">
    <property type="entry name" value="P-loop containing nucleotide triphosphate hydrolases"/>
    <property type="match status" value="1"/>
</dbReference>
<dbReference type="SUPFAM" id="SSF50331">
    <property type="entry name" value="MOP-like"/>
    <property type="match status" value="1"/>
</dbReference>
<dbReference type="NCBIfam" id="NF008653">
    <property type="entry name" value="PRK11650.1"/>
    <property type="match status" value="1"/>
</dbReference>
<dbReference type="PANTHER" id="PTHR43875:SF3">
    <property type="entry name" value="MALTOSE_MALTODEXTRIN IMPORT ATP-BINDING PROTEIN MALK"/>
    <property type="match status" value="1"/>
</dbReference>
<dbReference type="InterPro" id="IPR047641">
    <property type="entry name" value="ABC_transpr_MalK/UgpC-like"/>
</dbReference>
<dbReference type="GO" id="GO:0016887">
    <property type="term" value="F:ATP hydrolysis activity"/>
    <property type="evidence" value="ECO:0007669"/>
    <property type="project" value="InterPro"/>
</dbReference>
<evidence type="ECO:0000256" key="1">
    <source>
        <dbReference type="ARBA" id="ARBA00004417"/>
    </source>
</evidence>
<reference evidence="7 8" key="1">
    <citation type="submission" date="2019-06" db="EMBL/GenBank/DDBJ databases">
        <title>Martelella lutilitoris sp. nov., isolated from a tidal mudflat.</title>
        <authorList>
            <person name="Kim Y.-J."/>
        </authorList>
    </citation>
    <scope>NUCLEOTIDE SEQUENCE [LARGE SCALE GENOMIC DNA]</scope>
    <source>
        <strain evidence="7 8">GH2-6</strain>
    </source>
</reference>
<dbReference type="InterPro" id="IPR013611">
    <property type="entry name" value="Transp-assoc_OB_typ2"/>
</dbReference>
<dbReference type="RefSeq" id="WP_138747261.1">
    <property type="nucleotide sequence ID" value="NZ_VCLB01000002.1"/>
</dbReference>
<dbReference type="SMART" id="SM00382">
    <property type="entry name" value="AAA"/>
    <property type="match status" value="1"/>
</dbReference>